<keyword evidence="3" id="KW-1134">Transmembrane beta strand</keyword>
<evidence type="ECO:0008006" key="8">
    <source>
        <dbReference type="Google" id="ProtNLM"/>
    </source>
</evidence>
<organism evidence="6 7">
    <name type="scientific">Blomia tropicalis</name>
    <name type="common">Mite</name>
    <dbReference type="NCBI Taxonomy" id="40697"/>
    <lineage>
        <taxon>Eukaryota</taxon>
        <taxon>Metazoa</taxon>
        <taxon>Ecdysozoa</taxon>
        <taxon>Arthropoda</taxon>
        <taxon>Chelicerata</taxon>
        <taxon>Arachnida</taxon>
        <taxon>Acari</taxon>
        <taxon>Acariformes</taxon>
        <taxon>Sarcoptiformes</taxon>
        <taxon>Astigmata</taxon>
        <taxon>Glycyphagoidea</taxon>
        <taxon>Echimyopodidae</taxon>
        <taxon>Blomia</taxon>
    </lineage>
</organism>
<comment type="caution">
    <text evidence="6">The sequence shown here is derived from an EMBL/GenBank/DDBJ whole genome shotgun (WGS) entry which is preliminary data.</text>
</comment>
<keyword evidence="5" id="KW-0813">Transport</keyword>
<comment type="similarity">
    <text evidence="2">Belongs to the eukaryotic mitochondrial porin family.</text>
</comment>
<dbReference type="PANTHER" id="PTHR11743">
    <property type="entry name" value="VOLTAGE-DEPENDENT ANION-SELECTIVE CHANNEL"/>
    <property type="match status" value="1"/>
</dbReference>
<dbReference type="AlphaFoldDB" id="A0A9Q0RNP6"/>
<evidence type="ECO:0000256" key="1">
    <source>
        <dbReference type="ARBA" id="ARBA00004294"/>
    </source>
</evidence>
<evidence type="ECO:0000256" key="3">
    <source>
        <dbReference type="ARBA" id="ARBA00022452"/>
    </source>
</evidence>
<keyword evidence="4" id="KW-1000">Mitochondrion outer membrane</keyword>
<keyword evidence="5" id="KW-0406">Ion transport</keyword>
<dbReference type="PANTHER" id="PTHR11743:SF70">
    <property type="entry name" value="GH26960P-RELATED"/>
    <property type="match status" value="1"/>
</dbReference>
<keyword evidence="3" id="KW-0812">Transmembrane</keyword>
<dbReference type="GO" id="GO:0008308">
    <property type="term" value="F:voltage-gated monoatomic anion channel activity"/>
    <property type="evidence" value="ECO:0007669"/>
    <property type="project" value="InterPro"/>
</dbReference>
<evidence type="ECO:0000256" key="5">
    <source>
        <dbReference type="ARBA" id="ARBA00023114"/>
    </source>
</evidence>
<name>A0A9Q0RNP6_BLOTA</name>
<keyword evidence="7" id="KW-1185">Reference proteome</keyword>
<dbReference type="OMA" id="AKAHKIM"/>
<keyword evidence="4" id="KW-0496">Mitochondrion</keyword>
<dbReference type="Proteomes" id="UP001142055">
    <property type="component" value="Chromosome 2"/>
</dbReference>
<dbReference type="EMBL" id="JAPWDV010000002">
    <property type="protein sequence ID" value="KAJ6220989.1"/>
    <property type="molecule type" value="Genomic_DNA"/>
</dbReference>
<reference evidence="6" key="1">
    <citation type="submission" date="2022-12" db="EMBL/GenBank/DDBJ databases">
        <title>Genome assemblies of Blomia tropicalis.</title>
        <authorList>
            <person name="Cui Y."/>
        </authorList>
    </citation>
    <scope>NUCLEOTIDE SEQUENCE</scope>
    <source>
        <tissue evidence="6">Adult mites</tissue>
    </source>
</reference>
<protein>
    <recommendedName>
        <fullName evidence="8">Voltage-dependent anion-selective channel</fullName>
    </recommendedName>
</protein>
<proteinExistence type="inferred from homology"/>
<dbReference type="InterPro" id="IPR027246">
    <property type="entry name" value="Porin_Euk/Tom40"/>
</dbReference>
<evidence type="ECO:0000313" key="6">
    <source>
        <dbReference type="EMBL" id="KAJ6220989.1"/>
    </source>
</evidence>
<accession>A0A9Q0RNP6</accession>
<dbReference type="InterPro" id="IPR023614">
    <property type="entry name" value="Porin_dom_sf"/>
</dbReference>
<comment type="subcellular location">
    <subcellularLocation>
        <location evidence="1">Mitochondrion outer membrane</location>
    </subcellularLocation>
</comment>
<evidence type="ECO:0000256" key="2">
    <source>
        <dbReference type="ARBA" id="ARBA00007780"/>
    </source>
</evidence>
<dbReference type="GO" id="GO:0005741">
    <property type="term" value="C:mitochondrial outer membrane"/>
    <property type="evidence" value="ECO:0007669"/>
    <property type="project" value="UniProtKB-SubCell"/>
</dbReference>
<dbReference type="GO" id="GO:0015288">
    <property type="term" value="F:porin activity"/>
    <property type="evidence" value="ECO:0007669"/>
    <property type="project" value="UniProtKB-KW"/>
</dbReference>
<keyword evidence="5" id="KW-0626">Porin</keyword>
<keyword evidence="3" id="KW-0472">Membrane</keyword>
<dbReference type="Gene3D" id="2.40.160.10">
    <property type="entry name" value="Porin"/>
    <property type="match status" value="1"/>
</dbReference>
<sequence>MEGGQYNITGELEFEAGTPRLNASGVYKYNDWLLGTQALIDAKAHKIMKQTMAFGLFQSGANIIGNYENGKEFTVGAFKTVSGSEERGMQLSWDEKGQAKLVFGVKYNIDGASSIKAKVNSGGQIGLSYIYQYRAGIKCSLSTQLEAKNLMTGGHKMGFGLQFDG</sequence>
<gene>
    <name evidence="6" type="ORF">RDWZM_006801</name>
</gene>
<evidence type="ECO:0000256" key="4">
    <source>
        <dbReference type="ARBA" id="ARBA00022787"/>
    </source>
</evidence>
<dbReference type="Pfam" id="PF01459">
    <property type="entry name" value="Porin_3"/>
    <property type="match status" value="1"/>
</dbReference>
<evidence type="ECO:0000313" key="7">
    <source>
        <dbReference type="Proteomes" id="UP001142055"/>
    </source>
</evidence>
<dbReference type="GO" id="GO:0046930">
    <property type="term" value="C:pore complex"/>
    <property type="evidence" value="ECO:0007669"/>
    <property type="project" value="UniProtKB-KW"/>
</dbReference>
<dbReference type="InterPro" id="IPR001925">
    <property type="entry name" value="Porin_Euk"/>
</dbReference>